<dbReference type="GO" id="GO:0016491">
    <property type="term" value="F:oxidoreductase activity"/>
    <property type="evidence" value="ECO:0007669"/>
    <property type="project" value="UniProtKB-KW"/>
</dbReference>
<evidence type="ECO:0000313" key="5">
    <source>
        <dbReference type="Proteomes" id="UP000308652"/>
    </source>
</evidence>
<dbReference type="Proteomes" id="UP000308652">
    <property type="component" value="Unassembled WGS sequence"/>
</dbReference>
<organism evidence="4 5">
    <name type="scientific">Crucibulum laeve</name>
    <dbReference type="NCBI Taxonomy" id="68775"/>
    <lineage>
        <taxon>Eukaryota</taxon>
        <taxon>Fungi</taxon>
        <taxon>Dikarya</taxon>
        <taxon>Basidiomycota</taxon>
        <taxon>Agaricomycotina</taxon>
        <taxon>Agaricomycetes</taxon>
        <taxon>Agaricomycetidae</taxon>
        <taxon>Agaricales</taxon>
        <taxon>Agaricineae</taxon>
        <taxon>Nidulariaceae</taxon>
        <taxon>Crucibulum</taxon>
    </lineage>
</organism>
<dbReference type="Pfam" id="PF00106">
    <property type="entry name" value="adh_short"/>
    <property type="match status" value="1"/>
</dbReference>
<dbReference type="InterPro" id="IPR051911">
    <property type="entry name" value="SDR_oxidoreductase"/>
</dbReference>
<evidence type="ECO:0000256" key="2">
    <source>
        <dbReference type="ARBA" id="ARBA00023002"/>
    </source>
</evidence>
<dbReference type="PRINTS" id="PR00080">
    <property type="entry name" value="SDRFAMILY"/>
</dbReference>
<comment type="similarity">
    <text evidence="1 3">Belongs to the short-chain dehydrogenases/reductases (SDR) family.</text>
</comment>
<dbReference type="PANTHER" id="PTHR43976">
    <property type="entry name" value="SHORT CHAIN DEHYDROGENASE"/>
    <property type="match status" value="1"/>
</dbReference>
<name>A0A5C3LYP5_9AGAR</name>
<protein>
    <submittedName>
        <fullName evidence="4">NAD(P)-binding protein</fullName>
    </submittedName>
</protein>
<dbReference type="PRINTS" id="PR00081">
    <property type="entry name" value="GDHRDH"/>
</dbReference>
<keyword evidence="5" id="KW-1185">Reference proteome</keyword>
<dbReference type="STRING" id="68775.A0A5C3LYP5"/>
<dbReference type="AlphaFoldDB" id="A0A5C3LYP5"/>
<dbReference type="Gene3D" id="3.40.50.720">
    <property type="entry name" value="NAD(P)-binding Rossmann-like Domain"/>
    <property type="match status" value="1"/>
</dbReference>
<dbReference type="InterPro" id="IPR002347">
    <property type="entry name" value="SDR_fam"/>
</dbReference>
<evidence type="ECO:0000256" key="3">
    <source>
        <dbReference type="RuleBase" id="RU000363"/>
    </source>
</evidence>
<proteinExistence type="inferred from homology"/>
<dbReference type="SUPFAM" id="SSF51735">
    <property type="entry name" value="NAD(P)-binding Rossmann-fold domains"/>
    <property type="match status" value="1"/>
</dbReference>
<reference evidence="4 5" key="1">
    <citation type="journal article" date="2019" name="Nat. Ecol. Evol.">
        <title>Megaphylogeny resolves global patterns of mushroom evolution.</title>
        <authorList>
            <person name="Varga T."/>
            <person name="Krizsan K."/>
            <person name="Foldi C."/>
            <person name="Dima B."/>
            <person name="Sanchez-Garcia M."/>
            <person name="Sanchez-Ramirez S."/>
            <person name="Szollosi G.J."/>
            <person name="Szarkandi J.G."/>
            <person name="Papp V."/>
            <person name="Albert L."/>
            <person name="Andreopoulos W."/>
            <person name="Angelini C."/>
            <person name="Antonin V."/>
            <person name="Barry K.W."/>
            <person name="Bougher N.L."/>
            <person name="Buchanan P."/>
            <person name="Buyck B."/>
            <person name="Bense V."/>
            <person name="Catcheside P."/>
            <person name="Chovatia M."/>
            <person name="Cooper J."/>
            <person name="Damon W."/>
            <person name="Desjardin D."/>
            <person name="Finy P."/>
            <person name="Geml J."/>
            <person name="Haridas S."/>
            <person name="Hughes K."/>
            <person name="Justo A."/>
            <person name="Karasinski D."/>
            <person name="Kautmanova I."/>
            <person name="Kiss B."/>
            <person name="Kocsube S."/>
            <person name="Kotiranta H."/>
            <person name="LaButti K.M."/>
            <person name="Lechner B.E."/>
            <person name="Liimatainen K."/>
            <person name="Lipzen A."/>
            <person name="Lukacs Z."/>
            <person name="Mihaltcheva S."/>
            <person name="Morgado L.N."/>
            <person name="Niskanen T."/>
            <person name="Noordeloos M.E."/>
            <person name="Ohm R.A."/>
            <person name="Ortiz-Santana B."/>
            <person name="Ovrebo C."/>
            <person name="Racz N."/>
            <person name="Riley R."/>
            <person name="Savchenko A."/>
            <person name="Shiryaev A."/>
            <person name="Soop K."/>
            <person name="Spirin V."/>
            <person name="Szebenyi C."/>
            <person name="Tomsovsky M."/>
            <person name="Tulloss R.E."/>
            <person name="Uehling J."/>
            <person name="Grigoriev I.V."/>
            <person name="Vagvolgyi C."/>
            <person name="Papp T."/>
            <person name="Martin F.M."/>
            <person name="Miettinen O."/>
            <person name="Hibbett D.S."/>
            <person name="Nagy L.G."/>
        </authorList>
    </citation>
    <scope>NUCLEOTIDE SEQUENCE [LARGE SCALE GENOMIC DNA]</scope>
    <source>
        <strain evidence="4 5">CBS 166.37</strain>
    </source>
</reference>
<accession>A0A5C3LYP5</accession>
<sequence>MSFNDKRVWFITGTSSGLGKALLEAVLEAGERAVATARKTESLNYIKDKYPAEQLLIQQLDVTQKYQILKVFEEIKSHFGRLDIVVNNAGYAVFGEMEAISDQDARNQFEVQFWGPVNITREAIKFFREVNPKGHGGRILNISTIGGYDGRQGLSFYSSSKFALEGFTESVLKEMVPEWNITGCIIEPGGFETEWRGGSMVTYPPHPAYVDPSTPTSRYRNTLRQSKFIGVPERFAQAMLKIADLPELPKRIPLGSGALAIMRAKAAATIKDSERFADISHSTDKDGIDVEDYMRKVILA</sequence>
<dbReference type="EMBL" id="ML213603">
    <property type="protein sequence ID" value="TFK38349.1"/>
    <property type="molecule type" value="Genomic_DNA"/>
</dbReference>
<dbReference type="InterPro" id="IPR036291">
    <property type="entry name" value="NAD(P)-bd_dom_sf"/>
</dbReference>
<dbReference type="CDD" id="cd05374">
    <property type="entry name" value="17beta-HSD-like_SDR_c"/>
    <property type="match status" value="1"/>
</dbReference>
<evidence type="ECO:0000256" key="1">
    <source>
        <dbReference type="ARBA" id="ARBA00006484"/>
    </source>
</evidence>
<dbReference type="OrthoDB" id="1274115at2759"/>
<keyword evidence="2" id="KW-0560">Oxidoreductase</keyword>
<gene>
    <name evidence="4" type="ORF">BDQ12DRAFT_666086</name>
</gene>
<evidence type="ECO:0000313" key="4">
    <source>
        <dbReference type="EMBL" id="TFK38349.1"/>
    </source>
</evidence>
<dbReference type="PANTHER" id="PTHR43976:SF16">
    <property type="entry name" value="SHORT-CHAIN DEHYDROGENASE_REDUCTASE FAMILY PROTEIN"/>
    <property type="match status" value="1"/>
</dbReference>